<sequence length="185" mass="20076">MKCDVCENEATVFLTQIINGQMTTVNLCETCSKAKGVTEETGFGLAEAFLSPSHRAESDTMEIVCEACGFTASQLKKIGRMGCPECYAAFREGLDGLLRNMHKGTRHVGKRPSHISAVTPQILPRQRAAAVKEPPPPAPVAPAQAPTPDIAKLRAELDLAVKEERYEDAARLKSEIENLQPKASK</sequence>
<comment type="caution">
    <text evidence="3">The sequence shown here is derived from an EMBL/GenBank/DDBJ whole genome shotgun (WGS) entry which is preliminary data.</text>
</comment>
<proteinExistence type="predicted"/>
<evidence type="ECO:0000256" key="1">
    <source>
        <dbReference type="SAM" id="MobiDB-lite"/>
    </source>
</evidence>
<dbReference type="InterPro" id="IPR025542">
    <property type="entry name" value="YacH"/>
</dbReference>
<evidence type="ECO:0000313" key="3">
    <source>
        <dbReference type="EMBL" id="MFC5454311.1"/>
    </source>
</evidence>
<organism evidence="3 4">
    <name type="scientific">Prosthecobacter fluviatilis</name>
    <dbReference type="NCBI Taxonomy" id="445931"/>
    <lineage>
        <taxon>Bacteria</taxon>
        <taxon>Pseudomonadati</taxon>
        <taxon>Verrucomicrobiota</taxon>
        <taxon>Verrucomicrobiia</taxon>
        <taxon>Verrucomicrobiales</taxon>
        <taxon>Verrucomicrobiaceae</taxon>
        <taxon>Prosthecobacter</taxon>
    </lineage>
</organism>
<dbReference type="Proteomes" id="UP001596052">
    <property type="component" value="Unassembled WGS sequence"/>
</dbReference>
<dbReference type="Pfam" id="PF02151">
    <property type="entry name" value="UVR"/>
    <property type="match status" value="1"/>
</dbReference>
<name>A0ABW0KNL3_9BACT</name>
<dbReference type="RefSeq" id="WP_377164265.1">
    <property type="nucleotide sequence ID" value="NZ_JBHSMQ010000002.1"/>
</dbReference>
<evidence type="ECO:0000313" key="4">
    <source>
        <dbReference type="Proteomes" id="UP001596052"/>
    </source>
</evidence>
<feature type="region of interest" description="Disordered" evidence="1">
    <location>
        <begin position="129"/>
        <end position="148"/>
    </location>
</feature>
<protein>
    <submittedName>
        <fullName evidence="3">UvrB/UvrC motif-containing protein</fullName>
    </submittedName>
</protein>
<dbReference type="InterPro" id="IPR001943">
    <property type="entry name" value="UVR_dom"/>
</dbReference>
<dbReference type="PANTHER" id="PTHR38430">
    <property type="entry name" value="PROTEIN-ARGININE KINASE ACTIVATOR PROTEIN"/>
    <property type="match status" value="1"/>
</dbReference>
<accession>A0ABW0KNL3</accession>
<reference evidence="4" key="1">
    <citation type="journal article" date="2019" name="Int. J. Syst. Evol. Microbiol.">
        <title>The Global Catalogue of Microorganisms (GCM) 10K type strain sequencing project: providing services to taxonomists for standard genome sequencing and annotation.</title>
        <authorList>
            <consortium name="The Broad Institute Genomics Platform"/>
            <consortium name="The Broad Institute Genome Sequencing Center for Infectious Disease"/>
            <person name="Wu L."/>
            <person name="Ma J."/>
        </authorList>
    </citation>
    <scope>NUCLEOTIDE SEQUENCE [LARGE SCALE GENOMIC DNA]</scope>
    <source>
        <strain evidence="4">CGMCC 4.1469</strain>
    </source>
</reference>
<gene>
    <name evidence="3" type="ORF">ACFQDI_05540</name>
</gene>
<evidence type="ECO:0000259" key="2">
    <source>
        <dbReference type="Pfam" id="PF02151"/>
    </source>
</evidence>
<dbReference type="EMBL" id="JBHSMQ010000002">
    <property type="protein sequence ID" value="MFC5454311.1"/>
    <property type="molecule type" value="Genomic_DNA"/>
</dbReference>
<dbReference type="PANTHER" id="PTHR38430:SF1">
    <property type="entry name" value="PROTEIN-ARGININE KINASE ACTIVATOR PROTEIN"/>
    <property type="match status" value="1"/>
</dbReference>
<dbReference type="PIRSF" id="PIRSF015034">
    <property type="entry name" value="YacH"/>
    <property type="match status" value="1"/>
</dbReference>
<feature type="domain" description="UVR" evidence="2">
    <location>
        <begin position="150"/>
        <end position="180"/>
    </location>
</feature>
<keyword evidence="4" id="KW-1185">Reference proteome</keyword>